<keyword evidence="3" id="KW-1185">Reference proteome</keyword>
<proteinExistence type="predicted"/>
<accession>A0A2N5UB10</accession>
<feature type="compositionally biased region" description="Polar residues" evidence="1">
    <location>
        <begin position="64"/>
        <end position="77"/>
    </location>
</feature>
<dbReference type="Proteomes" id="UP000235388">
    <property type="component" value="Unassembled WGS sequence"/>
</dbReference>
<reference evidence="2 3" key="1">
    <citation type="submission" date="2017-11" db="EMBL/GenBank/DDBJ databases">
        <title>De novo assembly and phasing of dikaryotic genomes from two isolates of Puccinia coronata f. sp. avenae, the causal agent of oat crown rust.</title>
        <authorList>
            <person name="Miller M.E."/>
            <person name="Zhang Y."/>
            <person name="Omidvar V."/>
            <person name="Sperschneider J."/>
            <person name="Schwessinger B."/>
            <person name="Raley C."/>
            <person name="Palmer J.M."/>
            <person name="Garnica D."/>
            <person name="Upadhyaya N."/>
            <person name="Rathjen J."/>
            <person name="Taylor J.M."/>
            <person name="Park R.F."/>
            <person name="Dodds P.N."/>
            <person name="Hirsch C.D."/>
            <person name="Kianian S.F."/>
            <person name="Figueroa M."/>
        </authorList>
    </citation>
    <scope>NUCLEOTIDE SEQUENCE [LARGE SCALE GENOMIC DNA]</scope>
    <source>
        <strain evidence="2">12NC29</strain>
    </source>
</reference>
<evidence type="ECO:0000313" key="3">
    <source>
        <dbReference type="Proteomes" id="UP000235388"/>
    </source>
</evidence>
<dbReference type="AlphaFoldDB" id="A0A2N5UB10"/>
<sequence length="286" mass="31568">MYYLACEHDLHVVESLHISPQQAHLDGDFPATTSLQVAKDYSDLKINILDNKLAEDVIDESDVEATQSTSVEGNTICTYRPTRRSKQPCQGPPPVPNKRIKQAQNQPTTKPSPSQDSELPCIPELLAGDTNLWLSHTNSAGDYISAEPCCGCVGDARNPVKTSQQCLTAAPTNDPGEVLQQKHKLIVSAMLALTKILGALQLVKKRREMAKNISPTVAESFMRDCYTVLRMIQDCSRGEKVSALPRQTNLPKNALQDKSELEALNLQMVITGWEYLKLTNGLLKDK</sequence>
<feature type="compositionally biased region" description="Polar residues" evidence="1">
    <location>
        <begin position="102"/>
        <end position="117"/>
    </location>
</feature>
<name>A0A2N5UB10_9BASI</name>
<comment type="caution">
    <text evidence="2">The sequence shown here is derived from an EMBL/GenBank/DDBJ whole genome shotgun (WGS) entry which is preliminary data.</text>
</comment>
<evidence type="ECO:0000313" key="2">
    <source>
        <dbReference type="EMBL" id="PLW34931.1"/>
    </source>
</evidence>
<evidence type="ECO:0000256" key="1">
    <source>
        <dbReference type="SAM" id="MobiDB-lite"/>
    </source>
</evidence>
<organism evidence="2 3">
    <name type="scientific">Puccinia coronata f. sp. avenae</name>
    <dbReference type="NCBI Taxonomy" id="200324"/>
    <lineage>
        <taxon>Eukaryota</taxon>
        <taxon>Fungi</taxon>
        <taxon>Dikarya</taxon>
        <taxon>Basidiomycota</taxon>
        <taxon>Pucciniomycotina</taxon>
        <taxon>Pucciniomycetes</taxon>
        <taxon>Pucciniales</taxon>
        <taxon>Pucciniaceae</taxon>
        <taxon>Puccinia</taxon>
    </lineage>
</organism>
<gene>
    <name evidence="2" type="ORF">PCANC_19081</name>
</gene>
<dbReference type="EMBL" id="PGCJ01000267">
    <property type="protein sequence ID" value="PLW34931.1"/>
    <property type="molecule type" value="Genomic_DNA"/>
</dbReference>
<protein>
    <submittedName>
        <fullName evidence="2">Uncharacterized protein</fullName>
    </submittedName>
</protein>
<feature type="region of interest" description="Disordered" evidence="1">
    <location>
        <begin position="62"/>
        <end position="119"/>
    </location>
</feature>